<dbReference type="GO" id="GO:0044780">
    <property type="term" value="P:bacterial-type flagellum assembly"/>
    <property type="evidence" value="ECO:0007669"/>
    <property type="project" value="UniProtKB-UniRule"/>
</dbReference>
<dbReference type="HAMAP" id="MF_01185">
    <property type="entry name" value="FliW"/>
    <property type="match status" value="1"/>
</dbReference>
<keyword evidence="6" id="KW-0966">Cell projection</keyword>
<dbReference type="NCBIfam" id="NF009791">
    <property type="entry name" value="PRK13283.1"/>
    <property type="match status" value="1"/>
</dbReference>
<dbReference type="PANTHER" id="PTHR39190">
    <property type="entry name" value="FLAGELLAR ASSEMBLY FACTOR FLIW"/>
    <property type="match status" value="1"/>
</dbReference>
<dbReference type="AlphaFoldDB" id="A0A3D8I3H5"/>
<keyword evidence="2 5" id="KW-1005">Bacterial flagellum biogenesis</keyword>
<reference evidence="6 7" key="1">
    <citation type="submission" date="2018-04" db="EMBL/GenBank/DDBJ databases">
        <title>Novel Campyloabacter and Helicobacter Species and Strains.</title>
        <authorList>
            <person name="Mannion A.J."/>
            <person name="Shen Z."/>
            <person name="Fox J.G."/>
        </authorList>
    </citation>
    <scope>NUCLEOTIDE SEQUENCE [LARGE SCALE GENOMIC DNA]</scope>
    <source>
        <strain evidence="6 7">MIT 98-6070</strain>
    </source>
</reference>
<keyword evidence="6" id="KW-0969">Cilium</keyword>
<evidence type="ECO:0000313" key="6">
    <source>
        <dbReference type="EMBL" id="RDU59710.1"/>
    </source>
</evidence>
<proteinExistence type="inferred from homology"/>
<dbReference type="OrthoDB" id="5372942at2"/>
<comment type="subunit">
    <text evidence="5">Interacts with translational regulator CsrA and flagellin(s).</text>
</comment>
<dbReference type="Gene3D" id="2.30.290.10">
    <property type="entry name" value="BH3618-like"/>
    <property type="match status" value="1"/>
</dbReference>
<dbReference type="SUPFAM" id="SSF141457">
    <property type="entry name" value="BH3618-like"/>
    <property type="match status" value="1"/>
</dbReference>
<evidence type="ECO:0000256" key="2">
    <source>
        <dbReference type="ARBA" id="ARBA00022795"/>
    </source>
</evidence>
<keyword evidence="6" id="KW-0282">Flagellum</keyword>
<dbReference type="Pfam" id="PF02623">
    <property type="entry name" value="FliW"/>
    <property type="match status" value="1"/>
</dbReference>
<keyword evidence="7" id="KW-1185">Reference proteome</keyword>
<dbReference type="RefSeq" id="WP_104700014.1">
    <property type="nucleotide sequence ID" value="NZ_FZPP01000019.1"/>
</dbReference>
<name>A0A3D8I3H5_9HELI</name>
<dbReference type="PANTHER" id="PTHR39190:SF1">
    <property type="entry name" value="FLAGELLAR ASSEMBLY FACTOR FLIW"/>
    <property type="match status" value="1"/>
</dbReference>
<comment type="function">
    <text evidence="5">Acts as an anti-CsrA protein, binds CsrA and prevents it from repressing translation of its target genes, one of which is flagellin. Binds to flagellin and participates in the assembly of the flagellum.</text>
</comment>
<evidence type="ECO:0000256" key="4">
    <source>
        <dbReference type="ARBA" id="ARBA00023186"/>
    </source>
</evidence>
<evidence type="ECO:0000256" key="3">
    <source>
        <dbReference type="ARBA" id="ARBA00022845"/>
    </source>
</evidence>
<keyword evidence="4 5" id="KW-0143">Chaperone</keyword>
<dbReference type="Proteomes" id="UP000256599">
    <property type="component" value="Unassembled WGS sequence"/>
</dbReference>
<protein>
    <recommendedName>
        <fullName evidence="5">Flagellar assembly factor FliW</fullName>
    </recommendedName>
</protein>
<evidence type="ECO:0000313" key="7">
    <source>
        <dbReference type="Proteomes" id="UP000256599"/>
    </source>
</evidence>
<dbReference type="GO" id="GO:0005737">
    <property type="term" value="C:cytoplasm"/>
    <property type="evidence" value="ECO:0007669"/>
    <property type="project" value="UniProtKB-SubCell"/>
</dbReference>
<dbReference type="InterPro" id="IPR003775">
    <property type="entry name" value="Flagellar_assembly_factor_FliW"/>
</dbReference>
<dbReference type="InterPro" id="IPR024046">
    <property type="entry name" value="Flagellar_assmbl_FliW_dom_sf"/>
</dbReference>
<accession>A0A3D8I3H5</accession>
<comment type="subcellular location">
    <subcellularLocation>
        <location evidence="5">Cytoplasm</location>
    </subcellularLocation>
</comment>
<dbReference type="GO" id="GO:0006417">
    <property type="term" value="P:regulation of translation"/>
    <property type="evidence" value="ECO:0007669"/>
    <property type="project" value="UniProtKB-KW"/>
</dbReference>
<comment type="similarity">
    <text evidence="5">Belongs to the FliW family.</text>
</comment>
<dbReference type="EMBL" id="NXLR01000009">
    <property type="protein sequence ID" value="RDU59710.1"/>
    <property type="molecule type" value="Genomic_DNA"/>
</dbReference>
<evidence type="ECO:0000256" key="1">
    <source>
        <dbReference type="ARBA" id="ARBA00022490"/>
    </source>
</evidence>
<keyword evidence="1 5" id="KW-0963">Cytoplasm</keyword>
<sequence>MTYELKIPMLGFEDVKQVELEKIDETFSKIKALDGKTPFEIILINPFSLLPNYDITIPTADEKLLDFDESRGDKVEVYCVVVLQNPIEDSIVNLLSPFVFNPANATALQVTTLPVAQYPQFSRVQPLKEFLSKEILQTLGK</sequence>
<organism evidence="6 7">
    <name type="scientific">Helicobacter marmotae</name>
    <dbReference type="NCBI Taxonomy" id="152490"/>
    <lineage>
        <taxon>Bacteria</taxon>
        <taxon>Pseudomonadati</taxon>
        <taxon>Campylobacterota</taxon>
        <taxon>Epsilonproteobacteria</taxon>
        <taxon>Campylobacterales</taxon>
        <taxon>Helicobacteraceae</taxon>
        <taxon>Helicobacter</taxon>
    </lineage>
</organism>
<keyword evidence="3 5" id="KW-0810">Translation regulation</keyword>
<comment type="caution">
    <text evidence="6">The sequence shown here is derived from an EMBL/GenBank/DDBJ whole genome shotgun (WGS) entry which is preliminary data.</text>
</comment>
<gene>
    <name evidence="5" type="primary">fliW</name>
    <name evidence="6" type="ORF">CQA63_05510</name>
</gene>
<evidence type="ECO:0000256" key="5">
    <source>
        <dbReference type="HAMAP-Rule" id="MF_01185"/>
    </source>
</evidence>